<name>A0A377PJF6_HAFAL</name>
<protein>
    <submittedName>
        <fullName evidence="1">Uncharacterized protein</fullName>
    </submittedName>
</protein>
<evidence type="ECO:0000313" key="1">
    <source>
        <dbReference type="EMBL" id="STQ80566.1"/>
    </source>
</evidence>
<dbReference type="Proteomes" id="UP000254821">
    <property type="component" value="Unassembled WGS sequence"/>
</dbReference>
<reference evidence="1 2" key="1">
    <citation type="submission" date="2018-06" db="EMBL/GenBank/DDBJ databases">
        <authorList>
            <consortium name="Pathogen Informatics"/>
            <person name="Doyle S."/>
        </authorList>
    </citation>
    <scope>NUCLEOTIDE SEQUENCE [LARGE SCALE GENOMIC DNA]</scope>
    <source>
        <strain evidence="1 2">NCTC8105</strain>
    </source>
</reference>
<proteinExistence type="predicted"/>
<dbReference type="EMBL" id="UGHP01000001">
    <property type="protein sequence ID" value="STQ80566.1"/>
    <property type="molecule type" value="Genomic_DNA"/>
</dbReference>
<dbReference type="AlphaFoldDB" id="A0A377PJF6"/>
<gene>
    <name evidence="1" type="ORF">NCTC8105_02690</name>
</gene>
<accession>A0A377PJF6</accession>
<evidence type="ECO:0000313" key="2">
    <source>
        <dbReference type="Proteomes" id="UP000254821"/>
    </source>
</evidence>
<sequence length="33" mass="3973">MHEKLYVEVIQQLDNSITHLINNLFSLFCEQDH</sequence>
<organism evidence="1 2">
    <name type="scientific">Hafnia alvei</name>
    <dbReference type="NCBI Taxonomy" id="569"/>
    <lineage>
        <taxon>Bacteria</taxon>
        <taxon>Pseudomonadati</taxon>
        <taxon>Pseudomonadota</taxon>
        <taxon>Gammaproteobacteria</taxon>
        <taxon>Enterobacterales</taxon>
        <taxon>Hafniaceae</taxon>
        <taxon>Hafnia</taxon>
    </lineage>
</organism>